<organism evidence="3 4">
    <name type="scientific">Paraconexibacter antarcticus</name>
    <dbReference type="NCBI Taxonomy" id="2949664"/>
    <lineage>
        <taxon>Bacteria</taxon>
        <taxon>Bacillati</taxon>
        <taxon>Actinomycetota</taxon>
        <taxon>Thermoleophilia</taxon>
        <taxon>Solirubrobacterales</taxon>
        <taxon>Paraconexibacteraceae</taxon>
        <taxon>Paraconexibacter</taxon>
    </lineage>
</organism>
<name>A0ABY5DW67_9ACTN</name>
<feature type="chain" id="PRO_5046682591" evidence="2">
    <location>
        <begin position="21"/>
        <end position="960"/>
    </location>
</feature>
<accession>A0ABY5DW67</accession>
<sequence>MFRGTGCSRAARTVASTVLAGVVVGVGAGAPAAAAATLRAPAAQTPAPDAQVQTPPVFSWGAVPRAAQYEFQLAADDQFSSIVLGSGFGKGDFRTHSTAATLDTAIPDGTYYWRVRAISASDKVGRWSSTRTLVKAWSTAPVLGLSDGIGVAWPSTPLLLKWSAVPYAAKYSVTITTDPALSSGAIGSSPKVTDTQATVFALPGTLAPGTYYWAITPLDARGHPGTRSHIGTFAWSWPTTSPTRVTDLDPDPTVFDPQFSWDPIPGAAKYEVEVNSASNFPAGSKWCCTDPTIGTSLSPTKPLANNRYYWRVRAVDSSGNAGQWNNGPDFNKDYDSGEPTIPNLAVRSTTGAAVPGSGGPPATDTPIVSWDPVPGAASYEVQITPYQSGFGCDWALVGHDSRTRDTQTAAPAWTPLGPGGHFGPTSYPSPQAESALPAGGAKYCLRVLARTDDDAKGGAVISQWTQLGGTNQPAFQYNDPPAYVPLPSGQVLQATDGDYIAPGAGAAVTRTPLFTWKPIPSARGYYVIVARDDHFTKIADVGFTNVPAYAPRKTSAGGIPLSDETTSYYWSVIPTTGASGTGSNAPGPTPNHPFNKNSAPPGPAGPAAGADILTQPTFAWTRAEGALHYQLQVAQDPTFANPINDVQTDSTAYTSSSTYPADTVLYWRVRANDVTSQGLNWSPVQTFRRRLPTPVPSPLTATTGEDIRALSWSAVEAAVSYSVHVDQVDGSSKDFTLNSTSFTPIDWYGQGIWHWKVRANFAALGTTVPGPYSATQNIIHTLGPPSGASGRRTPGRILLSWSPDPSAKQYQAQLSTTDGFGSAFASVTTDNTAWAPDLTSDALKKGGTIYWQVLAIDSGGNKGKGAKGSFRLPVALTVVPTGILQRGRTSTLTLRVTSPSGSPIRLARVAVSGLGVRAAHRVTNRAGKATFRVHPRRRGNLIVVVTRAGHQTTRVKVPVA</sequence>
<dbReference type="Gene3D" id="2.60.40.10">
    <property type="entry name" value="Immunoglobulins"/>
    <property type="match status" value="5"/>
</dbReference>
<protein>
    <submittedName>
        <fullName evidence="3">Uncharacterized protein</fullName>
    </submittedName>
</protein>
<keyword evidence="4" id="KW-1185">Reference proteome</keyword>
<feature type="signal peptide" evidence="2">
    <location>
        <begin position="1"/>
        <end position="20"/>
    </location>
</feature>
<dbReference type="RefSeq" id="WP_254572584.1">
    <property type="nucleotide sequence ID" value="NZ_CP098502.1"/>
</dbReference>
<dbReference type="InterPro" id="IPR013783">
    <property type="entry name" value="Ig-like_fold"/>
</dbReference>
<evidence type="ECO:0000313" key="4">
    <source>
        <dbReference type="Proteomes" id="UP001056035"/>
    </source>
</evidence>
<feature type="region of interest" description="Disordered" evidence="1">
    <location>
        <begin position="579"/>
        <end position="610"/>
    </location>
</feature>
<gene>
    <name evidence="3" type="ORF">NBH00_06755</name>
</gene>
<evidence type="ECO:0000256" key="1">
    <source>
        <dbReference type="SAM" id="MobiDB-lite"/>
    </source>
</evidence>
<evidence type="ECO:0000256" key="2">
    <source>
        <dbReference type="SAM" id="SignalP"/>
    </source>
</evidence>
<evidence type="ECO:0000313" key="3">
    <source>
        <dbReference type="EMBL" id="UTI65906.1"/>
    </source>
</evidence>
<reference evidence="3 4" key="1">
    <citation type="submission" date="2022-06" db="EMBL/GenBank/DDBJ databases">
        <title>Paraconexibacter antarcticus.</title>
        <authorList>
            <person name="Kim C.S."/>
        </authorList>
    </citation>
    <scope>NUCLEOTIDE SEQUENCE [LARGE SCALE GENOMIC DNA]</scope>
    <source>
        <strain evidence="3 4">02-257</strain>
    </source>
</reference>
<dbReference type="Proteomes" id="UP001056035">
    <property type="component" value="Chromosome"/>
</dbReference>
<dbReference type="EMBL" id="CP098502">
    <property type="protein sequence ID" value="UTI65906.1"/>
    <property type="molecule type" value="Genomic_DNA"/>
</dbReference>
<proteinExistence type="predicted"/>
<feature type="compositionally biased region" description="Polar residues" evidence="1">
    <location>
        <begin position="579"/>
        <end position="598"/>
    </location>
</feature>
<keyword evidence="2" id="KW-0732">Signal</keyword>